<feature type="compositionally biased region" description="Basic and acidic residues" evidence="1">
    <location>
        <begin position="14"/>
        <end position="24"/>
    </location>
</feature>
<organism evidence="3">
    <name type="scientific">Selaginella moellendorffii</name>
    <name type="common">Spikemoss</name>
    <dbReference type="NCBI Taxonomy" id="88036"/>
    <lineage>
        <taxon>Eukaryota</taxon>
        <taxon>Viridiplantae</taxon>
        <taxon>Streptophyta</taxon>
        <taxon>Embryophyta</taxon>
        <taxon>Tracheophyta</taxon>
        <taxon>Lycopodiopsida</taxon>
        <taxon>Selaginellales</taxon>
        <taxon>Selaginellaceae</taxon>
        <taxon>Selaginella</taxon>
    </lineage>
</organism>
<feature type="compositionally biased region" description="Low complexity" evidence="1">
    <location>
        <begin position="163"/>
        <end position="173"/>
    </location>
</feature>
<feature type="region of interest" description="Disordered" evidence="1">
    <location>
        <begin position="227"/>
        <end position="554"/>
    </location>
</feature>
<evidence type="ECO:0000256" key="1">
    <source>
        <dbReference type="SAM" id="MobiDB-lite"/>
    </source>
</evidence>
<feature type="region of interest" description="Disordered" evidence="1">
    <location>
        <begin position="1"/>
        <end position="196"/>
    </location>
</feature>
<dbReference type="STRING" id="88036.D8RD33"/>
<dbReference type="OMA" id="ESAGCEH"/>
<reference evidence="2 3" key="1">
    <citation type="journal article" date="2011" name="Science">
        <title>The Selaginella genome identifies genetic changes associated with the evolution of vascular plants.</title>
        <authorList>
            <person name="Banks J.A."/>
            <person name="Nishiyama T."/>
            <person name="Hasebe M."/>
            <person name="Bowman J.L."/>
            <person name="Gribskov M."/>
            <person name="dePamphilis C."/>
            <person name="Albert V.A."/>
            <person name="Aono N."/>
            <person name="Aoyama T."/>
            <person name="Ambrose B.A."/>
            <person name="Ashton N.W."/>
            <person name="Axtell M.J."/>
            <person name="Barker E."/>
            <person name="Barker M.S."/>
            <person name="Bennetzen J.L."/>
            <person name="Bonawitz N.D."/>
            <person name="Chapple C."/>
            <person name="Cheng C."/>
            <person name="Correa L.G."/>
            <person name="Dacre M."/>
            <person name="DeBarry J."/>
            <person name="Dreyer I."/>
            <person name="Elias M."/>
            <person name="Engstrom E.M."/>
            <person name="Estelle M."/>
            <person name="Feng L."/>
            <person name="Finet C."/>
            <person name="Floyd S.K."/>
            <person name="Frommer W.B."/>
            <person name="Fujita T."/>
            <person name="Gramzow L."/>
            <person name="Gutensohn M."/>
            <person name="Harholt J."/>
            <person name="Hattori M."/>
            <person name="Heyl A."/>
            <person name="Hirai T."/>
            <person name="Hiwatashi Y."/>
            <person name="Ishikawa M."/>
            <person name="Iwata M."/>
            <person name="Karol K.G."/>
            <person name="Koehler B."/>
            <person name="Kolukisaoglu U."/>
            <person name="Kubo M."/>
            <person name="Kurata T."/>
            <person name="Lalonde S."/>
            <person name="Li K."/>
            <person name="Li Y."/>
            <person name="Litt A."/>
            <person name="Lyons E."/>
            <person name="Manning G."/>
            <person name="Maruyama T."/>
            <person name="Michael T.P."/>
            <person name="Mikami K."/>
            <person name="Miyazaki S."/>
            <person name="Morinaga S."/>
            <person name="Murata T."/>
            <person name="Mueller-Roeber B."/>
            <person name="Nelson D.R."/>
            <person name="Obara M."/>
            <person name="Oguri Y."/>
            <person name="Olmstead R.G."/>
            <person name="Onodera N."/>
            <person name="Petersen B.L."/>
            <person name="Pils B."/>
            <person name="Prigge M."/>
            <person name="Rensing S.A."/>
            <person name="Riano-Pachon D.M."/>
            <person name="Roberts A.W."/>
            <person name="Sato Y."/>
            <person name="Scheller H.V."/>
            <person name="Schulz B."/>
            <person name="Schulz C."/>
            <person name="Shakirov E.V."/>
            <person name="Shibagaki N."/>
            <person name="Shinohara N."/>
            <person name="Shippen D.E."/>
            <person name="Soerensen I."/>
            <person name="Sotooka R."/>
            <person name="Sugimoto N."/>
            <person name="Sugita M."/>
            <person name="Sumikawa N."/>
            <person name="Tanurdzic M."/>
            <person name="Theissen G."/>
            <person name="Ulvskov P."/>
            <person name="Wakazuki S."/>
            <person name="Weng J.K."/>
            <person name="Willats W.W."/>
            <person name="Wipf D."/>
            <person name="Wolf P.G."/>
            <person name="Yang L."/>
            <person name="Zimmer A.D."/>
            <person name="Zhu Q."/>
            <person name="Mitros T."/>
            <person name="Hellsten U."/>
            <person name="Loque D."/>
            <person name="Otillar R."/>
            <person name="Salamov A."/>
            <person name="Schmutz J."/>
            <person name="Shapiro H."/>
            <person name="Lindquist E."/>
            <person name="Lucas S."/>
            <person name="Rokhsar D."/>
            <person name="Grigoriev I.V."/>
        </authorList>
    </citation>
    <scope>NUCLEOTIDE SEQUENCE [LARGE SCALE GENOMIC DNA]</scope>
</reference>
<dbReference type="Gramene" id="EFJ29947">
    <property type="protein sequence ID" value="EFJ29947"/>
    <property type="gene ID" value="SELMODRAFT_409983"/>
</dbReference>
<dbReference type="EMBL" id="GL377576">
    <property type="protein sequence ID" value="EFJ29947.1"/>
    <property type="molecule type" value="Genomic_DNA"/>
</dbReference>
<keyword evidence="3" id="KW-1185">Reference proteome</keyword>
<evidence type="ECO:0000313" key="3">
    <source>
        <dbReference type="Proteomes" id="UP000001514"/>
    </source>
</evidence>
<feature type="compositionally biased region" description="Polar residues" evidence="1">
    <location>
        <begin position="414"/>
        <end position="424"/>
    </location>
</feature>
<feature type="compositionally biased region" description="Basic and acidic residues" evidence="1">
    <location>
        <begin position="454"/>
        <end position="465"/>
    </location>
</feature>
<feature type="compositionally biased region" description="Acidic residues" evidence="1">
    <location>
        <begin position="334"/>
        <end position="344"/>
    </location>
</feature>
<protein>
    <submittedName>
        <fullName evidence="2">Uncharacterized protein</fullName>
    </submittedName>
</protein>
<proteinExistence type="predicted"/>
<dbReference type="AlphaFoldDB" id="D8RD33"/>
<feature type="compositionally biased region" description="Basic and acidic residues" evidence="1">
    <location>
        <begin position="143"/>
        <end position="153"/>
    </location>
</feature>
<dbReference type="Proteomes" id="UP000001514">
    <property type="component" value="Unassembled WGS sequence"/>
</dbReference>
<accession>D8RD33</accession>
<dbReference type="HOGENOM" id="CLU_492110_0_0_1"/>
<name>D8RD33_SELML</name>
<evidence type="ECO:0000313" key="2">
    <source>
        <dbReference type="EMBL" id="EFJ29947.1"/>
    </source>
</evidence>
<dbReference type="KEGG" id="smo:SELMODRAFT_409983"/>
<feature type="compositionally biased region" description="Polar residues" evidence="1">
    <location>
        <begin position="495"/>
        <end position="506"/>
    </location>
</feature>
<feature type="compositionally biased region" description="Low complexity" evidence="1">
    <location>
        <begin position="81"/>
        <end position="94"/>
    </location>
</feature>
<feature type="compositionally biased region" description="Basic and acidic residues" evidence="1">
    <location>
        <begin position="306"/>
        <end position="325"/>
    </location>
</feature>
<dbReference type="InParanoid" id="D8RD33"/>
<sequence>MGKCISKPVAVDPPAEKPKTDSHPGESTPAAATPAKGSDRSLQQLFAKDEEREDEEENGQLKRIPEEDSSAEEQEEETTDKAAAAVEGGVVLLETIAEDSSKEEGSGNAGGVIAPAEIEKRDPTSADEEGTGAVKGGEAPPQKVEHVEEERPSTPEISESNKSPPADASPAPANKEEVVSVAPPADSGSEQMDEKQVDLITQESDKFELVLKPQESEKFEIEIFGGEGAVGSGQGQVVEEKTSTSKGAEEEEAVASKKEAVQDEAEKDVVIPPGKEAGSEVVALPGKDEAGNEEVGVPPGQDEEAGAAHDKDIVPPGKDERKEEVVPPGKNEAENDEATAEGENEAAVAVPHGKIEAAEAGNEAIAVPHGKNEVENDEAAAEAGNEAEPGKDENSESIEPVGETGGDTDILQKVENNVDTNETGASKPRSTAEAAEGSNKVSSEKVDFGALDPDEARNAQSKEESGQGEPARDQAAAADVSLDAGELHVEPSPDVDTSVNASTIAQGQEEVKPEEFFEASEQISDLPESMEHKAAPEVEAAATPVRQEDTVSNT</sequence>
<feature type="compositionally biased region" description="Acidic residues" evidence="1">
    <location>
        <begin position="67"/>
        <end position="78"/>
    </location>
</feature>
<gene>
    <name evidence="2" type="ORF">SELMODRAFT_409983</name>
</gene>